<dbReference type="PANTHER" id="PTHR36505:SF1">
    <property type="entry name" value="BLR1072 PROTEIN"/>
    <property type="match status" value="1"/>
</dbReference>
<keyword evidence="4" id="KW-1185">Reference proteome</keyword>
<evidence type="ECO:0000259" key="2">
    <source>
        <dbReference type="Pfam" id="PF05239"/>
    </source>
</evidence>
<dbReference type="OrthoDB" id="7818259at2"/>
<organism evidence="3 4">
    <name type="scientific">Variibacter gotjawalensis</name>
    <dbReference type="NCBI Taxonomy" id="1333996"/>
    <lineage>
        <taxon>Bacteria</taxon>
        <taxon>Pseudomonadati</taxon>
        <taxon>Pseudomonadota</taxon>
        <taxon>Alphaproteobacteria</taxon>
        <taxon>Hyphomicrobiales</taxon>
        <taxon>Nitrobacteraceae</taxon>
        <taxon>Variibacter</taxon>
    </lineage>
</organism>
<protein>
    <submittedName>
        <fullName evidence="3">PRC-barrel domain protein</fullName>
    </submittedName>
</protein>
<proteinExistence type="predicted"/>
<evidence type="ECO:0000313" key="3">
    <source>
        <dbReference type="EMBL" id="BAT59533.1"/>
    </source>
</evidence>
<evidence type="ECO:0000256" key="1">
    <source>
        <dbReference type="SAM" id="SignalP"/>
    </source>
</evidence>
<gene>
    <name evidence="3" type="ORF">GJW-30_1_02066</name>
</gene>
<dbReference type="Proteomes" id="UP000236884">
    <property type="component" value="Chromosome"/>
</dbReference>
<dbReference type="InterPro" id="IPR011033">
    <property type="entry name" value="PRC_barrel-like_sf"/>
</dbReference>
<reference evidence="3 4" key="1">
    <citation type="submission" date="2015-08" db="EMBL/GenBank/DDBJ databases">
        <title>Investigation of the bacterial diversity of lava forest soil.</title>
        <authorList>
            <person name="Lee J.S."/>
        </authorList>
    </citation>
    <scope>NUCLEOTIDE SEQUENCE [LARGE SCALE GENOMIC DNA]</scope>
    <source>
        <strain evidence="3 4">GJW-30</strain>
    </source>
</reference>
<dbReference type="EMBL" id="AP014946">
    <property type="protein sequence ID" value="BAT59533.1"/>
    <property type="molecule type" value="Genomic_DNA"/>
</dbReference>
<dbReference type="AlphaFoldDB" id="A0A0S3PUE3"/>
<dbReference type="Pfam" id="PF05239">
    <property type="entry name" value="PRC"/>
    <property type="match status" value="1"/>
</dbReference>
<name>A0A0S3PUE3_9BRAD</name>
<dbReference type="PANTHER" id="PTHR36505">
    <property type="entry name" value="BLR1072 PROTEIN"/>
    <property type="match status" value="1"/>
</dbReference>
<sequence>MRIMLATVAIAALVLPTTLMAQTAAPQTTTTTTTTAASSQWRTSKLMGLDVYNEQNEKLGDVSEVLIDPAGKVTGVVIGVGGFLGMGQRDIKVSLDKLKFVNEARTTTQTTGSSSTTAAPATRAVDAKWYPNHAIMAGATNDTVKAMPEFKYD</sequence>
<keyword evidence="1" id="KW-0732">Signal</keyword>
<feature type="domain" description="PRC-barrel" evidence="2">
    <location>
        <begin position="44"/>
        <end position="96"/>
    </location>
</feature>
<feature type="signal peptide" evidence="1">
    <location>
        <begin position="1"/>
        <end position="21"/>
    </location>
</feature>
<dbReference type="Gene3D" id="2.30.30.240">
    <property type="entry name" value="PRC-barrel domain"/>
    <property type="match status" value="1"/>
</dbReference>
<accession>A0A0S3PUE3</accession>
<dbReference type="InterPro" id="IPR027275">
    <property type="entry name" value="PRC-brl_dom"/>
</dbReference>
<feature type="chain" id="PRO_5006615761" evidence="1">
    <location>
        <begin position="22"/>
        <end position="153"/>
    </location>
</feature>
<dbReference type="KEGG" id="vgo:GJW-30_1_02066"/>
<dbReference type="SUPFAM" id="SSF50346">
    <property type="entry name" value="PRC-barrel domain"/>
    <property type="match status" value="1"/>
</dbReference>
<evidence type="ECO:0000313" key="4">
    <source>
        <dbReference type="Proteomes" id="UP000236884"/>
    </source>
</evidence>